<name>A0A429XED2_9RICK</name>
<dbReference type="GO" id="GO:0015288">
    <property type="term" value="F:porin activity"/>
    <property type="evidence" value="ECO:0007669"/>
    <property type="project" value="InterPro"/>
</dbReference>
<sequence length="436" mass="47370">MGNKKIIYLATLLSVIPTILLADDNTIKDSSIKISGEIDPKYGIVNQSKDFRNDLSSTTNKYKQNSLATSGSLKFNYDQKTEKGLGYGGYIKLNTNTSKTSSGSENIANELKIYLEGNFGKFEVGSTSPVGSSMEVNSYSLARATGGLDGEWSDWLKNGGVLTSSSGSKYAIDGNYITAPQLPVGFDETTKAGKINYFSPKVNDFTFGLSYVTDSKAKGTVNQTRKVLNNSGGGYKDIWQPAVGYEKSFSNGIKFTTAILGEFGKAKKISYFNSIDNANNNTNKQENKDRNNLKAWQVGAGIGYQGFAFNGAYGDIGKSGTLVGDTNSKQGGQYWSLGSAYATDKYGISIEYMQSKRAGALAKYTPEGSTDDLLVKFDQKDYNKFEAISIGADYTVMPGFMPYIEVTRFNFKKNGNFKGAEFNKGTVVLAGTKIKF</sequence>
<evidence type="ECO:0000256" key="1">
    <source>
        <dbReference type="SAM" id="SignalP"/>
    </source>
</evidence>
<feature type="signal peptide" evidence="1">
    <location>
        <begin position="1"/>
        <end position="22"/>
    </location>
</feature>
<evidence type="ECO:0000313" key="4">
    <source>
        <dbReference type="Proteomes" id="UP000279470"/>
    </source>
</evidence>
<feature type="chain" id="PRO_5019187751" evidence="1">
    <location>
        <begin position="23"/>
        <end position="436"/>
    </location>
</feature>
<gene>
    <name evidence="3" type="ORF">EIC27_06515</name>
</gene>
<keyword evidence="4" id="KW-1185">Reference proteome</keyword>
<dbReference type="InterPro" id="IPR023614">
    <property type="entry name" value="Porin_dom_sf"/>
</dbReference>
<evidence type="ECO:0000313" key="3">
    <source>
        <dbReference type="EMBL" id="RST62188.1"/>
    </source>
</evidence>
<proteinExistence type="predicted"/>
<organism evidence="3 4">
    <name type="scientific">Candidatus Aquarickettsia rohweri</name>
    <dbReference type="NCBI Taxonomy" id="2602574"/>
    <lineage>
        <taxon>Bacteria</taxon>
        <taxon>Pseudomonadati</taxon>
        <taxon>Pseudomonadota</taxon>
        <taxon>Alphaproteobacteria</taxon>
        <taxon>Rickettsiales</taxon>
        <taxon>Candidatus Midichloriaceae</taxon>
        <taxon>Candidatus Aquarickettsia</taxon>
    </lineage>
</organism>
<dbReference type="SUPFAM" id="SSF56935">
    <property type="entry name" value="Porins"/>
    <property type="match status" value="1"/>
</dbReference>
<dbReference type="Gene3D" id="2.40.160.10">
    <property type="entry name" value="Porin"/>
    <property type="match status" value="1"/>
</dbReference>
<evidence type="ECO:0000259" key="2">
    <source>
        <dbReference type="Pfam" id="PF13609"/>
    </source>
</evidence>
<accession>A0A429XED2</accession>
<reference evidence="4" key="1">
    <citation type="submission" date="2018-11" db="EMBL/GenBank/DDBJ databases">
        <title>Phylogenetic, genomic, and biogeographic characterization of a novel and ubiquitous marine invertebrate-associated Rickettsiales parasite, Candidatus Marinoinvertebrata rohwerii, gen. nov., sp. nov.</title>
        <authorList>
            <person name="Klinges J.G."/>
            <person name="Rosales S.M."/>
            <person name="Mcminds R."/>
            <person name="Shaver E.C."/>
            <person name="Shantz A."/>
            <person name="Peters E.C."/>
            <person name="Burkepile D.E."/>
            <person name="Silliman B.R."/>
            <person name="Vega Thurber R.L."/>
        </authorList>
    </citation>
    <scope>NUCLEOTIDE SEQUENCE [LARGE SCALE GENOMIC DNA]</scope>
    <source>
        <strain evidence="4">a_cerv_44</strain>
    </source>
</reference>
<dbReference type="RefSeq" id="WP_126045249.1">
    <property type="nucleotide sequence ID" value="NZ_RXFM01000119.1"/>
</dbReference>
<dbReference type="InterPro" id="IPR033900">
    <property type="entry name" value="Gram_neg_porin_domain"/>
</dbReference>
<dbReference type="AlphaFoldDB" id="A0A429XED2"/>
<comment type="caution">
    <text evidence="3">The sequence shown here is derived from an EMBL/GenBank/DDBJ whole genome shotgun (WGS) entry which is preliminary data.</text>
</comment>
<dbReference type="GO" id="GO:0016020">
    <property type="term" value="C:membrane"/>
    <property type="evidence" value="ECO:0007669"/>
    <property type="project" value="InterPro"/>
</dbReference>
<dbReference type="OrthoDB" id="6758483at2"/>
<protein>
    <submittedName>
        <fullName evidence="3">Porin</fullName>
    </submittedName>
</protein>
<dbReference type="Pfam" id="PF13609">
    <property type="entry name" value="Porin_4"/>
    <property type="match status" value="1"/>
</dbReference>
<dbReference type="EMBL" id="RXFM01000119">
    <property type="protein sequence ID" value="RST62188.1"/>
    <property type="molecule type" value="Genomic_DNA"/>
</dbReference>
<feature type="domain" description="Porin" evidence="2">
    <location>
        <begin position="13"/>
        <end position="413"/>
    </location>
</feature>
<dbReference type="Proteomes" id="UP000279470">
    <property type="component" value="Unassembled WGS sequence"/>
</dbReference>
<keyword evidence="1" id="KW-0732">Signal</keyword>